<protein>
    <submittedName>
        <fullName evidence="1">Uncharacterized protein</fullName>
    </submittedName>
</protein>
<gene>
    <name evidence="1" type="ORF">ACFOSX_05710</name>
</gene>
<name>A0ABV8AFQ8_9FLAO</name>
<dbReference type="EMBL" id="JBHSAT010000004">
    <property type="protein sequence ID" value="MFC3876723.1"/>
    <property type="molecule type" value="Genomic_DNA"/>
</dbReference>
<keyword evidence="2" id="KW-1185">Reference proteome</keyword>
<reference evidence="2" key="1">
    <citation type="journal article" date="2019" name="Int. J. Syst. Evol. Microbiol.">
        <title>The Global Catalogue of Microorganisms (GCM) 10K type strain sequencing project: providing services to taxonomists for standard genome sequencing and annotation.</title>
        <authorList>
            <consortium name="The Broad Institute Genomics Platform"/>
            <consortium name="The Broad Institute Genome Sequencing Center for Infectious Disease"/>
            <person name="Wu L."/>
            <person name="Ma J."/>
        </authorList>
    </citation>
    <scope>NUCLEOTIDE SEQUENCE [LARGE SCALE GENOMIC DNA]</scope>
    <source>
        <strain evidence="2">CECT 8979</strain>
    </source>
</reference>
<dbReference type="RefSeq" id="WP_386097897.1">
    <property type="nucleotide sequence ID" value="NZ_JBHSAT010000004.1"/>
</dbReference>
<proteinExistence type="predicted"/>
<evidence type="ECO:0000313" key="1">
    <source>
        <dbReference type="EMBL" id="MFC3876723.1"/>
    </source>
</evidence>
<dbReference type="Proteomes" id="UP001595812">
    <property type="component" value="Unassembled WGS sequence"/>
</dbReference>
<accession>A0ABV8AFQ8</accession>
<evidence type="ECO:0000313" key="2">
    <source>
        <dbReference type="Proteomes" id="UP001595812"/>
    </source>
</evidence>
<sequence length="114" mass="13638">MSKNTLQIFLLLLKNGKWCKILKEYYRPNTCIECKDDDCNDEKDITWLMQRLASSEGLLQHTVDKIKVIENRLSFTIYTVSRDINNQIDMEEHKITSFWKNNKIQKHKHSLSNY</sequence>
<organism evidence="1 2">
    <name type="scientific">Winogradskyella maritima</name>
    <dbReference type="NCBI Taxonomy" id="1517766"/>
    <lineage>
        <taxon>Bacteria</taxon>
        <taxon>Pseudomonadati</taxon>
        <taxon>Bacteroidota</taxon>
        <taxon>Flavobacteriia</taxon>
        <taxon>Flavobacteriales</taxon>
        <taxon>Flavobacteriaceae</taxon>
        <taxon>Winogradskyella</taxon>
    </lineage>
</organism>
<comment type="caution">
    <text evidence="1">The sequence shown here is derived from an EMBL/GenBank/DDBJ whole genome shotgun (WGS) entry which is preliminary data.</text>
</comment>